<name>A0A8W8NVZ8_MAGGI</name>
<dbReference type="Proteomes" id="UP000005408">
    <property type="component" value="Unassembled WGS sequence"/>
</dbReference>
<dbReference type="EnsemblMetazoa" id="G8678.1">
    <property type="protein sequence ID" value="G8678.1:cds"/>
    <property type="gene ID" value="G8678"/>
</dbReference>
<sequence>MESWTTTSDRRDGSGQVVEKLESINESRQMKMDISMPFPRLQTANLEAYHSLIDHFAKKMNEFSNKGMQNRQE</sequence>
<protein>
    <submittedName>
        <fullName evidence="1">Uncharacterized protein</fullName>
    </submittedName>
</protein>
<organism evidence="1 2">
    <name type="scientific">Magallana gigas</name>
    <name type="common">Pacific oyster</name>
    <name type="synonym">Crassostrea gigas</name>
    <dbReference type="NCBI Taxonomy" id="29159"/>
    <lineage>
        <taxon>Eukaryota</taxon>
        <taxon>Metazoa</taxon>
        <taxon>Spiralia</taxon>
        <taxon>Lophotrochozoa</taxon>
        <taxon>Mollusca</taxon>
        <taxon>Bivalvia</taxon>
        <taxon>Autobranchia</taxon>
        <taxon>Pteriomorphia</taxon>
        <taxon>Ostreida</taxon>
        <taxon>Ostreoidea</taxon>
        <taxon>Ostreidae</taxon>
        <taxon>Magallana</taxon>
    </lineage>
</organism>
<dbReference type="AlphaFoldDB" id="A0A8W8NVZ8"/>
<proteinExistence type="predicted"/>
<reference evidence="1" key="1">
    <citation type="submission" date="2022-08" db="UniProtKB">
        <authorList>
            <consortium name="EnsemblMetazoa"/>
        </authorList>
    </citation>
    <scope>IDENTIFICATION</scope>
    <source>
        <strain evidence="1">05x7-T-G4-1.051#20</strain>
    </source>
</reference>
<accession>A0A8W8NVZ8</accession>
<evidence type="ECO:0000313" key="1">
    <source>
        <dbReference type="EnsemblMetazoa" id="G8678.1:cds"/>
    </source>
</evidence>
<keyword evidence="2" id="KW-1185">Reference proteome</keyword>
<evidence type="ECO:0000313" key="2">
    <source>
        <dbReference type="Proteomes" id="UP000005408"/>
    </source>
</evidence>